<dbReference type="Gene3D" id="3.40.190.10">
    <property type="entry name" value="Periplasmic binding protein-like II"/>
    <property type="match status" value="1"/>
</dbReference>
<dbReference type="InterPro" id="IPR042100">
    <property type="entry name" value="Bug_dom1"/>
</dbReference>
<sequence>MTDRPIGRRPLAALAAAGLPLARPALAQRPAGLTIIVAFPPGGALDLLARLLAERLAPVLGQPVSVENRAGNGGALGAEAVARAAPDGGTVGLLGLTTWTAMPAIFPRLPFDPARDFTPLSLVSAGALLCVVPAETAAARGWGDFRALITWARANPGKVTMGSSGKGTASHLCLSAVNQATGAAIGHLPYRGGGPAIQDLLAGHVDMMFDVMPALLPHVREGRLTPLAVSSARSLPALPEVPGMAGFADLGLDRLDLVTWNALAAPAGLPAPVADRLLQAIRLAATTPDFRARLRPLGYEAVVSESRGELAQLIDQQRPVWQRLVTLAGAVQP</sequence>
<accession>A0A1V2H6I3</accession>
<gene>
    <name evidence="2" type="ORF">BKE38_05220</name>
</gene>
<dbReference type="AlphaFoldDB" id="A0A1V2H6I3"/>
<evidence type="ECO:0000256" key="1">
    <source>
        <dbReference type="ARBA" id="ARBA00006987"/>
    </source>
</evidence>
<name>A0A1V2H6I3_9PROT</name>
<dbReference type="PIRSF" id="PIRSF017082">
    <property type="entry name" value="YflP"/>
    <property type="match status" value="1"/>
</dbReference>
<dbReference type="EMBL" id="MLCO01000034">
    <property type="protein sequence ID" value="ONG56856.1"/>
    <property type="molecule type" value="Genomic_DNA"/>
</dbReference>
<evidence type="ECO:0000313" key="2">
    <source>
        <dbReference type="EMBL" id="ONG56856.1"/>
    </source>
</evidence>
<dbReference type="PANTHER" id="PTHR42928">
    <property type="entry name" value="TRICARBOXYLATE-BINDING PROTEIN"/>
    <property type="match status" value="1"/>
</dbReference>
<evidence type="ECO:0000313" key="3">
    <source>
        <dbReference type="Proteomes" id="UP000188879"/>
    </source>
</evidence>
<proteinExistence type="inferred from homology"/>
<protein>
    <submittedName>
        <fullName evidence="2">Uncharacterized protein</fullName>
    </submittedName>
</protein>
<dbReference type="InterPro" id="IPR005064">
    <property type="entry name" value="BUG"/>
</dbReference>
<dbReference type="PANTHER" id="PTHR42928:SF5">
    <property type="entry name" value="BLR1237 PROTEIN"/>
    <property type="match status" value="1"/>
</dbReference>
<dbReference type="Pfam" id="PF03401">
    <property type="entry name" value="TctC"/>
    <property type="match status" value="1"/>
</dbReference>
<dbReference type="SUPFAM" id="SSF53850">
    <property type="entry name" value="Periplasmic binding protein-like II"/>
    <property type="match status" value="1"/>
</dbReference>
<dbReference type="RefSeq" id="WP_076956328.1">
    <property type="nucleotide sequence ID" value="NZ_MLCO01000034.1"/>
</dbReference>
<dbReference type="Proteomes" id="UP000188879">
    <property type="component" value="Unassembled WGS sequence"/>
</dbReference>
<comment type="caution">
    <text evidence="2">The sequence shown here is derived from an EMBL/GenBank/DDBJ whole genome shotgun (WGS) entry which is preliminary data.</text>
</comment>
<comment type="similarity">
    <text evidence="1">Belongs to the UPF0065 (bug) family.</text>
</comment>
<reference evidence="2 3" key="1">
    <citation type="submission" date="2016-10" db="EMBL/GenBank/DDBJ databases">
        <title>Draft Genome sequence of Roseomonas sp. strain M3.</title>
        <authorList>
            <person name="Subhash Y."/>
            <person name="Lee S."/>
        </authorList>
    </citation>
    <scope>NUCLEOTIDE SEQUENCE [LARGE SCALE GENOMIC DNA]</scope>
    <source>
        <strain evidence="2 3">M3</strain>
    </source>
</reference>
<keyword evidence="3" id="KW-1185">Reference proteome</keyword>
<dbReference type="Gene3D" id="3.40.190.150">
    <property type="entry name" value="Bordetella uptake gene, domain 1"/>
    <property type="match status" value="1"/>
</dbReference>
<dbReference type="OrthoDB" id="7245085at2"/>
<organism evidence="2 3">
    <name type="scientific">Teichococcus deserti</name>
    <dbReference type="NCBI Taxonomy" id="1817963"/>
    <lineage>
        <taxon>Bacteria</taxon>
        <taxon>Pseudomonadati</taxon>
        <taxon>Pseudomonadota</taxon>
        <taxon>Alphaproteobacteria</taxon>
        <taxon>Acetobacterales</taxon>
        <taxon>Roseomonadaceae</taxon>
        <taxon>Roseomonas</taxon>
    </lineage>
</organism>